<feature type="transmembrane region" description="Helical" evidence="2">
    <location>
        <begin position="550"/>
        <end position="570"/>
    </location>
</feature>
<evidence type="ECO:0000256" key="1">
    <source>
        <dbReference type="ARBA" id="ARBA00022612"/>
    </source>
</evidence>
<gene>
    <name evidence="4" type="ORF">U6C28_23045</name>
</gene>
<feature type="transmembrane region" description="Helical" evidence="2">
    <location>
        <begin position="419"/>
        <end position="437"/>
    </location>
</feature>
<keyword evidence="1" id="KW-1188">Viral release from host cell</keyword>
<dbReference type="EMBL" id="JAXUIA010000022">
    <property type="protein sequence ID" value="MEA0979160.1"/>
    <property type="molecule type" value="Genomic_DNA"/>
</dbReference>
<keyword evidence="2" id="KW-0812">Transmembrane</keyword>
<reference evidence="4 5" key="1">
    <citation type="submission" date="2023-12" db="EMBL/GenBank/DDBJ databases">
        <title>Genome comparison identifies genes involved in endophytic behavior of Lysinibacillus irui and provides insights into its role as a plant-growth promoting bacterium.</title>
        <authorList>
            <person name="Hilario S."/>
            <person name="Matos I."/>
            <person name="Goncalves M.F.M."/>
            <person name="Pardo C.A."/>
            <person name="Santos M.J."/>
        </authorList>
    </citation>
    <scope>NUCLEOTIDE SEQUENCE [LARGE SCALE GENOMIC DNA]</scope>
    <source>
        <strain evidence="4 5">B3</strain>
    </source>
</reference>
<dbReference type="PANTHER" id="PTHR37813:SF1">
    <property type="entry name" value="FELS-2 PROPHAGE PROTEIN"/>
    <property type="match status" value="1"/>
</dbReference>
<feature type="domain" description="Phage tail tape measure protein" evidence="3">
    <location>
        <begin position="89"/>
        <end position="283"/>
    </location>
</feature>
<evidence type="ECO:0000259" key="3">
    <source>
        <dbReference type="Pfam" id="PF10145"/>
    </source>
</evidence>
<dbReference type="PANTHER" id="PTHR37813">
    <property type="entry name" value="FELS-2 PROPHAGE PROTEIN"/>
    <property type="match status" value="1"/>
</dbReference>
<keyword evidence="2" id="KW-1133">Transmembrane helix</keyword>
<evidence type="ECO:0000256" key="2">
    <source>
        <dbReference type="SAM" id="Phobius"/>
    </source>
</evidence>
<feature type="transmembrane region" description="Helical" evidence="2">
    <location>
        <begin position="492"/>
        <end position="511"/>
    </location>
</feature>
<dbReference type="Pfam" id="PF10145">
    <property type="entry name" value="PhageMin_Tail"/>
    <property type="match status" value="1"/>
</dbReference>
<evidence type="ECO:0000313" key="5">
    <source>
        <dbReference type="Proteomes" id="UP001289615"/>
    </source>
</evidence>
<proteinExistence type="predicted"/>
<keyword evidence="2" id="KW-0472">Membrane</keyword>
<dbReference type="Proteomes" id="UP001289615">
    <property type="component" value="Unassembled WGS sequence"/>
</dbReference>
<evidence type="ECO:0000313" key="4">
    <source>
        <dbReference type="EMBL" id="MEA0979160.1"/>
    </source>
</evidence>
<feature type="transmembrane region" description="Helical" evidence="2">
    <location>
        <begin position="517"/>
        <end position="543"/>
    </location>
</feature>
<accession>A0ABU5NSZ0</accession>
<sequence>MSKVFDIAFRLGAELTSSFTNTFNDAGGMMKALGGAAAALGGTAALTNAISQVADMSQELATLSAQTGLIGDDFEDLKGTAENLFRNNYGDSFEEVTDALAKVKQNMHELSDADLEQFTGEALSFAKTFDEDINEVTRAANNMMSSFGVNSATAMDLFAAGAQRGLNFSDEMLDNVAEYAPLFGEMGYSADEYFGIMERGAKAGVYNLDYVNDVMKEFQIRVKDGSKSTDETFSAMSKSTFDLWESFNRGEASVADVASAVTKELQGMDDQVTANQLAVALFGTKWEDLESTAMYAMLGSTDAMEGFEGAMETVNQIQFSSFNAAIRGIGRILFMDLVYPIGDAVLPYLNIFAQYLKDRLPNAVSRLKMVLSVIGPVVLGLVGAFAAYKVGLSAIVTYQKVYNTIQKASTALMAAHRTAMLASTFAGGGFKGMLAAVSSGMRAFNAAMLANPVVLIVAGLAALGAGLYFAYQKSETFRNAISPLLALLKETFINGVSAIGSTVMSYLPVIMEAFSSLGGAIMSIATAAIPILSTIIQAVFPIIVSVIQSAVPLIAMLIQGIALIFTNFVVPAVSGFLQIVQFVFPYVQMIIQNAIAIVNGIIQAGMALLRGDWDGAWNAILSTASTIMNNIISFFQGINLYDVGIAIINGLINGIKSMGGAVLGAIGDLVPKPLKSAASKFLGALPGFAEGGIVGNPTLAWIGEGGDTESVIPWNNSQRSRDLWLQTGQALGMLNNDGMLADLQKQVAPDASIINPQQVADSSGNGGSIVIHYSPQYSVQRPEDLDSVKQHADADKDDLEARIAEIQRNERRLSFG</sequence>
<feature type="transmembrane region" description="Helical" evidence="2">
    <location>
        <begin position="373"/>
        <end position="398"/>
    </location>
</feature>
<feature type="transmembrane region" description="Helical" evidence="2">
    <location>
        <begin position="449"/>
        <end position="471"/>
    </location>
</feature>
<organism evidence="4 5">
    <name type="scientific">Lysinibacillus irui</name>
    <dbReference type="NCBI Taxonomy" id="2998077"/>
    <lineage>
        <taxon>Bacteria</taxon>
        <taxon>Bacillati</taxon>
        <taxon>Bacillota</taxon>
        <taxon>Bacilli</taxon>
        <taxon>Bacillales</taxon>
        <taxon>Bacillaceae</taxon>
        <taxon>Lysinibacillus</taxon>
    </lineage>
</organism>
<keyword evidence="5" id="KW-1185">Reference proteome</keyword>
<name>A0ABU5NSZ0_9BACI</name>
<comment type="caution">
    <text evidence="4">The sequence shown here is derived from an EMBL/GenBank/DDBJ whole genome shotgun (WGS) entry which is preliminary data.</text>
</comment>
<feature type="transmembrane region" description="Helical" evidence="2">
    <location>
        <begin position="582"/>
        <end position="602"/>
    </location>
</feature>
<dbReference type="InterPro" id="IPR010090">
    <property type="entry name" value="Phage_tape_meas"/>
</dbReference>
<dbReference type="RefSeq" id="WP_322612127.1">
    <property type="nucleotide sequence ID" value="NZ_JAXLNX010000031.1"/>
</dbReference>
<protein>
    <submittedName>
        <fullName evidence="4">Phage tail tape measure protein</fullName>
    </submittedName>
</protein>